<name>A0A099CXA5_9GAMM</name>
<organism evidence="6 7">
    <name type="scientific">Oleiagrimonas soli</name>
    <dbReference type="NCBI Taxonomy" id="1543381"/>
    <lineage>
        <taxon>Bacteria</taxon>
        <taxon>Pseudomonadati</taxon>
        <taxon>Pseudomonadota</taxon>
        <taxon>Gammaproteobacteria</taxon>
        <taxon>Lysobacterales</taxon>
        <taxon>Rhodanobacteraceae</taxon>
        <taxon>Oleiagrimonas</taxon>
    </lineage>
</organism>
<keyword evidence="2 5" id="KW-0812">Transmembrane</keyword>
<keyword evidence="4 5" id="KW-0472">Membrane</keyword>
<dbReference type="GO" id="GO:0016020">
    <property type="term" value="C:membrane"/>
    <property type="evidence" value="ECO:0007669"/>
    <property type="project" value="UniProtKB-SubCell"/>
</dbReference>
<dbReference type="SUPFAM" id="SSF161084">
    <property type="entry name" value="MAPEG domain-like"/>
    <property type="match status" value="1"/>
</dbReference>
<evidence type="ECO:0000256" key="4">
    <source>
        <dbReference type="ARBA" id="ARBA00023136"/>
    </source>
</evidence>
<dbReference type="STRING" id="1543381.LF63_0110090"/>
<dbReference type="Proteomes" id="UP000029708">
    <property type="component" value="Unassembled WGS sequence"/>
</dbReference>
<feature type="transmembrane region" description="Helical" evidence="5">
    <location>
        <begin position="77"/>
        <end position="98"/>
    </location>
</feature>
<dbReference type="InterPro" id="IPR050997">
    <property type="entry name" value="MAPEG"/>
</dbReference>
<dbReference type="HOGENOM" id="CLU_110291_3_0_6"/>
<dbReference type="PANTHER" id="PTHR10250:SF15">
    <property type="entry name" value="MICROSOMAL GLUTATHIONE S-TRANSFERASE-RELATED"/>
    <property type="match status" value="1"/>
</dbReference>
<dbReference type="GO" id="GO:0004602">
    <property type="term" value="F:glutathione peroxidase activity"/>
    <property type="evidence" value="ECO:0007669"/>
    <property type="project" value="TreeGrafter"/>
</dbReference>
<feature type="transmembrane region" description="Helical" evidence="5">
    <location>
        <begin position="110"/>
        <end position="134"/>
    </location>
</feature>
<dbReference type="Pfam" id="PF01124">
    <property type="entry name" value="MAPEG"/>
    <property type="match status" value="1"/>
</dbReference>
<evidence type="ECO:0000313" key="6">
    <source>
        <dbReference type="EMBL" id="KGI77635.1"/>
    </source>
</evidence>
<dbReference type="AlphaFoldDB" id="A0A099CXA5"/>
<gene>
    <name evidence="6" type="ORF">LF63_0110090</name>
</gene>
<comment type="caution">
    <text evidence="6">The sequence shown here is derived from an EMBL/GenBank/DDBJ whole genome shotgun (WGS) entry which is preliminary data.</text>
</comment>
<reference evidence="6 7" key="1">
    <citation type="submission" date="2014-09" db="EMBL/GenBank/DDBJ databases">
        <title>Xanthomonadaceae 3.5X direct submission.</title>
        <authorList>
            <person name="Fang T."/>
            <person name="Wang H."/>
        </authorList>
    </citation>
    <scope>NUCLEOTIDE SEQUENCE [LARGE SCALE GENOMIC DNA]</scope>
    <source>
        <strain evidence="6 7">3.5X</strain>
    </source>
</reference>
<evidence type="ECO:0000313" key="7">
    <source>
        <dbReference type="Proteomes" id="UP000029708"/>
    </source>
</evidence>
<protein>
    <submittedName>
        <fullName evidence="6">Membrane protein</fullName>
    </submittedName>
</protein>
<dbReference type="GO" id="GO:0004364">
    <property type="term" value="F:glutathione transferase activity"/>
    <property type="evidence" value="ECO:0007669"/>
    <property type="project" value="TreeGrafter"/>
</dbReference>
<evidence type="ECO:0000256" key="2">
    <source>
        <dbReference type="ARBA" id="ARBA00022692"/>
    </source>
</evidence>
<sequence length="140" mass="15415">MFMLTLLPALVTALTVFLLLFTAFKVGQARGKHSVKAPAISGHPDFERAWRVQMNTLEASVMFLPSLWLAGHFGNPGIAGILGLLWLLARIWYAAAYLRDAARRHMPFTIGLLLTVMLAAWGLIAVLHDMWLLAAVPHVG</sequence>
<evidence type="ECO:0000256" key="5">
    <source>
        <dbReference type="SAM" id="Phobius"/>
    </source>
</evidence>
<evidence type="ECO:0000256" key="1">
    <source>
        <dbReference type="ARBA" id="ARBA00004141"/>
    </source>
</evidence>
<dbReference type="InterPro" id="IPR001129">
    <property type="entry name" value="Membr-assoc_MAPEG"/>
</dbReference>
<keyword evidence="7" id="KW-1185">Reference proteome</keyword>
<proteinExistence type="predicted"/>
<dbReference type="InterPro" id="IPR023352">
    <property type="entry name" value="MAPEG-like_dom_sf"/>
</dbReference>
<dbReference type="Gene3D" id="1.20.120.550">
    <property type="entry name" value="Membrane associated eicosanoid/glutathione metabolism-like domain"/>
    <property type="match status" value="1"/>
</dbReference>
<evidence type="ECO:0000256" key="3">
    <source>
        <dbReference type="ARBA" id="ARBA00022989"/>
    </source>
</evidence>
<comment type="subcellular location">
    <subcellularLocation>
        <location evidence="1">Membrane</location>
        <topology evidence="1">Multi-pass membrane protein</topology>
    </subcellularLocation>
</comment>
<keyword evidence="3 5" id="KW-1133">Transmembrane helix</keyword>
<dbReference type="PANTHER" id="PTHR10250">
    <property type="entry name" value="MICROSOMAL GLUTATHIONE S-TRANSFERASE"/>
    <property type="match status" value="1"/>
</dbReference>
<accession>A0A099CXA5</accession>
<dbReference type="EMBL" id="JROI01000011">
    <property type="protein sequence ID" value="KGI77635.1"/>
    <property type="molecule type" value="Genomic_DNA"/>
</dbReference>
<dbReference type="GO" id="GO:0006691">
    <property type="term" value="P:leukotriene metabolic process"/>
    <property type="evidence" value="ECO:0007669"/>
    <property type="project" value="UniProtKB-ARBA"/>
</dbReference>